<dbReference type="NCBIfam" id="TIGR00614">
    <property type="entry name" value="recQ_fam"/>
    <property type="match status" value="1"/>
</dbReference>
<dbReference type="GO" id="GO:0006281">
    <property type="term" value="P:DNA repair"/>
    <property type="evidence" value="ECO:0007669"/>
    <property type="project" value="TreeGrafter"/>
</dbReference>
<gene>
    <name evidence="12" type="ordered locus">RHECIAT_CH0003318</name>
</gene>
<evidence type="ECO:0000256" key="2">
    <source>
        <dbReference type="ARBA" id="ARBA00022741"/>
    </source>
</evidence>
<name>B3PVP6_RHIE6</name>
<evidence type="ECO:0000256" key="3">
    <source>
        <dbReference type="ARBA" id="ARBA00022801"/>
    </source>
</evidence>
<organism evidence="12 13">
    <name type="scientific">Rhizobium etli (strain CIAT 652)</name>
    <dbReference type="NCBI Taxonomy" id="491916"/>
    <lineage>
        <taxon>Bacteria</taxon>
        <taxon>Pseudomonadati</taxon>
        <taxon>Pseudomonadota</taxon>
        <taxon>Alphaproteobacteria</taxon>
        <taxon>Hyphomicrobiales</taxon>
        <taxon>Rhizobiaceae</taxon>
        <taxon>Rhizobium/Agrobacterium group</taxon>
        <taxon>Rhizobium</taxon>
    </lineage>
</organism>
<dbReference type="SMART" id="SM00487">
    <property type="entry name" value="DEXDc"/>
    <property type="match status" value="1"/>
</dbReference>
<dbReference type="InterPro" id="IPR001650">
    <property type="entry name" value="Helicase_C-like"/>
</dbReference>
<protein>
    <recommendedName>
        <fullName evidence="9">DNA 3'-5' helicase</fullName>
        <ecNumber evidence="9">5.6.2.4</ecNumber>
    </recommendedName>
</protein>
<dbReference type="EC" id="5.6.2.4" evidence="9"/>
<keyword evidence="3" id="KW-0378">Hydrolase</keyword>
<dbReference type="Pfam" id="PF00270">
    <property type="entry name" value="DEAD"/>
    <property type="match status" value="1"/>
</dbReference>
<dbReference type="PANTHER" id="PTHR13710:SF105">
    <property type="entry name" value="ATP-DEPENDENT DNA HELICASE Q1"/>
    <property type="match status" value="1"/>
</dbReference>
<dbReference type="CDD" id="cd00085">
    <property type="entry name" value="HNHc"/>
    <property type="match status" value="1"/>
</dbReference>
<dbReference type="EMBL" id="CP001074">
    <property type="protein sequence ID" value="ACE92266.1"/>
    <property type="molecule type" value="Genomic_DNA"/>
</dbReference>
<keyword evidence="6" id="KW-0238">DNA-binding</keyword>
<dbReference type="GO" id="GO:0003677">
    <property type="term" value="F:DNA binding"/>
    <property type="evidence" value="ECO:0007669"/>
    <property type="project" value="UniProtKB-KW"/>
</dbReference>
<evidence type="ECO:0000259" key="11">
    <source>
        <dbReference type="PROSITE" id="PS51194"/>
    </source>
</evidence>
<dbReference type="PROSITE" id="PS51194">
    <property type="entry name" value="HELICASE_CTER"/>
    <property type="match status" value="1"/>
</dbReference>
<dbReference type="GO" id="GO:0006310">
    <property type="term" value="P:DNA recombination"/>
    <property type="evidence" value="ECO:0007669"/>
    <property type="project" value="InterPro"/>
</dbReference>
<keyword evidence="7" id="KW-0413">Isomerase</keyword>
<evidence type="ECO:0000259" key="10">
    <source>
        <dbReference type="PROSITE" id="PS51192"/>
    </source>
</evidence>
<evidence type="ECO:0000256" key="4">
    <source>
        <dbReference type="ARBA" id="ARBA00022806"/>
    </source>
</evidence>
<evidence type="ECO:0000256" key="9">
    <source>
        <dbReference type="ARBA" id="ARBA00034808"/>
    </source>
</evidence>
<dbReference type="GO" id="GO:0016787">
    <property type="term" value="F:hydrolase activity"/>
    <property type="evidence" value="ECO:0007669"/>
    <property type="project" value="UniProtKB-KW"/>
</dbReference>
<keyword evidence="5" id="KW-0067">ATP-binding</keyword>
<evidence type="ECO:0000256" key="7">
    <source>
        <dbReference type="ARBA" id="ARBA00023235"/>
    </source>
</evidence>
<evidence type="ECO:0000256" key="5">
    <source>
        <dbReference type="ARBA" id="ARBA00022840"/>
    </source>
</evidence>
<evidence type="ECO:0000256" key="8">
    <source>
        <dbReference type="ARBA" id="ARBA00034617"/>
    </source>
</evidence>
<evidence type="ECO:0000256" key="1">
    <source>
        <dbReference type="ARBA" id="ARBA00005446"/>
    </source>
</evidence>
<dbReference type="InterPro" id="IPR003615">
    <property type="entry name" value="HNH_nuc"/>
</dbReference>
<proteinExistence type="inferred from homology"/>
<dbReference type="InterPro" id="IPR014001">
    <property type="entry name" value="Helicase_ATP-bd"/>
</dbReference>
<dbReference type="KEGG" id="rec:RHECIAT_CH0003318"/>
<dbReference type="GO" id="GO:0030894">
    <property type="term" value="C:replisome"/>
    <property type="evidence" value="ECO:0007669"/>
    <property type="project" value="TreeGrafter"/>
</dbReference>
<feature type="domain" description="Helicase ATP-binding" evidence="10">
    <location>
        <begin position="78"/>
        <end position="248"/>
    </location>
</feature>
<dbReference type="SMART" id="SM00490">
    <property type="entry name" value="HELICc"/>
    <property type="match status" value="1"/>
</dbReference>
<feature type="domain" description="Helicase C-terminal" evidence="11">
    <location>
        <begin position="277"/>
        <end position="440"/>
    </location>
</feature>
<dbReference type="eggNOG" id="COG0514">
    <property type="taxonomic scope" value="Bacteria"/>
</dbReference>
<evidence type="ECO:0000313" key="12">
    <source>
        <dbReference type="EMBL" id="ACE92266.1"/>
    </source>
</evidence>
<dbReference type="SUPFAM" id="SSF52540">
    <property type="entry name" value="P-loop containing nucleoside triphosphate hydrolases"/>
    <property type="match status" value="1"/>
</dbReference>
<dbReference type="GO" id="GO:0043590">
    <property type="term" value="C:bacterial nucleoid"/>
    <property type="evidence" value="ECO:0007669"/>
    <property type="project" value="TreeGrafter"/>
</dbReference>
<dbReference type="GO" id="GO:0005737">
    <property type="term" value="C:cytoplasm"/>
    <property type="evidence" value="ECO:0007669"/>
    <property type="project" value="TreeGrafter"/>
</dbReference>
<dbReference type="GO" id="GO:0009378">
    <property type="term" value="F:four-way junction helicase activity"/>
    <property type="evidence" value="ECO:0007669"/>
    <property type="project" value="TreeGrafter"/>
</dbReference>
<dbReference type="InterPro" id="IPR011545">
    <property type="entry name" value="DEAD/DEAH_box_helicase_dom"/>
</dbReference>
<reference evidence="12 13" key="1">
    <citation type="submission" date="2008-04" db="EMBL/GenBank/DDBJ databases">
        <title>Genome diversity and DNA divergence of Rhizobium etli.</title>
        <authorList>
            <person name="Gonzalez V."/>
            <person name="Acosta J.L."/>
            <person name="Santamaria R.I."/>
            <person name="Bustos P."/>
            <person name="Hernandez-Gonzalez I.L."/>
            <person name="Fernandez J.L."/>
            <person name="Diaz R."/>
            <person name="Flores M."/>
            <person name="Mora J."/>
            <person name="Palacios R."/>
            <person name="Davila G."/>
        </authorList>
    </citation>
    <scope>NUCLEOTIDE SEQUENCE [LARGE SCALE GENOMIC DNA]</scope>
    <source>
        <strain evidence="12 13">CIAT 652</strain>
    </source>
</reference>
<dbReference type="PANTHER" id="PTHR13710">
    <property type="entry name" value="DNA HELICASE RECQ FAMILY MEMBER"/>
    <property type="match status" value="1"/>
</dbReference>
<dbReference type="InterPro" id="IPR027417">
    <property type="entry name" value="P-loop_NTPase"/>
</dbReference>
<dbReference type="Gene3D" id="3.40.50.300">
    <property type="entry name" value="P-loop containing nucleotide triphosphate hydrolases"/>
    <property type="match status" value="2"/>
</dbReference>
<dbReference type="HOGENOM" id="CLU_001103_9_7_5"/>
<sequence>MGGSDELSNLVTLCDGCHAAHHPNLAGGLARRAIERWAVRLARWLDADARAIESTMNFGPVLRLFGVSHFRGGQLPIVLAALAGKSILVVSPTGSGKSLCFQIPALLRNGCTLVVSPLKTLMADQVSGLLRKKIPATFVNSALNAEEKEIRYNMVGVNAVKFLYLAPERFFVKSQDEREVLAESQPEFLVVDEAHCVDAWGRDFRPEYGRLAEVRKTLGSPPILAFTATAGHSMQKRILKSLGIEDAEVFVRGVDRPNIALIRWQTAPSARHHEIASLLRLPVFAGRKAMVFVPTARIGHELQTDLKDNGLDVLFYHSKLGNEWERQELLKRFLGESRPVVNHIICTNAFGMGLDVPDVRLVIHWQQPASVEDYLQEFGRAGRDGKQSVAVTFTETGRGRGRDVGLLQFMAEKTANSSGLDDANARAMLKQRYSQIDDLTNLLSSRQCFRQGIVEYFEGPKVKPRLSLGMRILNWTFSKEAVPRHFRYCCDACAAVDRRHETLPGHVASVFVKSIG</sequence>
<keyword evidence="4 12" id="KW-0347">Helicase</keyword>
<accession>B3PVP6</accession>
<dbReference type="GO" id="GO:0005524">
    <property type="term" value="F:ATP binding"/>
    <property type="evidence" value="ECO:0007669"/>
    <property type="project" value="UniProtKB-KW"/>
</dbReference>
<dbReference type="PROSITE" id="PS51192">
    <property type="entry name" value="HELICASE_ATP_BIND_1"/>
    <property type="match status" value="1"/>
</dbReference>
<comment type="similarity">
    <text evidence="1">Belongs to the helicase family. RecQ subfamily.</text>
</comment>
<dbReference type="GO" id="GO:0043138">
    <property type="term" value="F:3'-5' DNA helicase activity"/>
    <property type="evidence" value="ECO:0007669"/>
    <property type="project" value="UniProtKB-EC"/>
</dbReference>
<dbReference type="CDD" id="cd17920">
    <property type="entry name" value="DEXHc_RecQ"/>
    <property type="match status" value="1"/>
</dbReference>
<evidence type="ECO:0000313" key="13">
    <source>
        <dbReference type="Proteomes" id="UP000008817"/>
    </source>
</evidence>
<dbReference type="InterPro" id="IPR004589">
    <property type="entry name" value="DNA_helicase_ATP-dep_RecQ"/>
</dbReference>
<evidence type="ECO:0000256" key="6">
    <source>
        <dbReference type="ARBA" id="ARBA00023125"/>
    </source>
</evidence>
<keyword evidence="2" id="KW-0547">Nucleotide-binding</keyword>
<comment type="catalytic activity">
    <reaction evidence="8">
        <text>Couples ATP hydrolysis with the unwinding of duplex DNA by translocating in the 3'-5' direction.</text>
        <dbReference type="EC" id="5.6.2.4"/>
    </reaction>
</comment>
<dbReference type="Pfam" id="PF00271">
    <property type="entry name" value="Helicase_C"/>
    <property type="match status" value="1"/>
</dbReference>
<dbReference type="Proteomes" id="UP000008817">
    <property type="component" value="Chromosome"/>
</dbReference>
<dbReference type="AlphaFoldDB" id="B3PVP6"/>